<sequence length="182" mass="19361">MRGCVKAQTLRPPLTGVSRAHARAHRRRASARIAALAASCARMQADSGGKHCLQHSAASFLSSSSPSPLSSSAGHGVNIFGIPFADDQLLPGKVMRCRQADYRPIVGHFEEGAKVSPVEKCQFNRPAGYRQEQMSVAVELTAFASLSSSVLESMAISDLLAVTWHPPSCLSGGSIIFEVIDN</sequence>
<gene>
    <name evidence="1" type="ORF">PXEA_LOCUS944</name>
</gene>
<organism evidence="1 2">
    <name type="scientific">Protopolystoma xenopodis</name>
    <dbReference type="NCBI Taxonomy" id="117903"/>
    <lineage>
        <taxon>Eukaryota</taxon>
        <taxon>Metazoa</taxon>
        <taxon>Spiralia</taxon>
        <taxon>Lophotrochozoa</taxon>
        <taxon>Platyhelminthes</taxon>
        <taxon>Monogenea</taxon>
        <taxon>Polyopisthocotylea</taxon>
        <taxon>Polystomatidea</taxon>
        <taxon>Polystomatidae</taxon>
        <taxon>Protopolystoma</taxon>
    </lineage>
</organism>
<dbReference type="AlphaFoldDB" id="A0A3S5CBG9"/>
<accession>A0A3S5CBG9</accession>
<protein>
    <submittedName>
        <fullName evidence="1">Uncharacterized protein</fullName>
    </submittedName>
</protein>
<evidence type="ECO:0000313" key="1">
    <source>
        <dbReference type="EMBL" id="VEL07504.1"/>
    </source>
</evidence>
<proteinExistence type="predicted"/>
<evidence type="ECO:0000313" key="2">
    <source>
        <dbReference type="Proteomes" id="UP000784294"/>
    </source>
</evidence>
<comment type="caution">
    <text evidence="1">The sequence shown here is derived from an EMBL/GenBank/DDBJ whole genome shotgun (WGS) entry which is preliminary data.</text>
</comment>
<reference evidence="1" key="1">
    <citation type="submission" date="2018-11" db="EMBL/GenBank/DDBJ databases">
        <authorList>
            <consortium name="Pathogen Informatics"/>
        </authorList>
    </citation>
    <scope>NUCLEOTIDE SEQUENCE</scope>
</reference>
<dbReference type="EMBL" id="CAAALY010001885">
    <property type="protein sequence ID" value="VEL07504.1"/>
    <property type="molecule type" value="Genomic_DNA"/>
</dbReference>
<name>A0A3S5CBG9_9PLAT</name>
<keyword evidence="2" id="KW-1185">Reference proteome</keyword>
<dbReference type="Proteomes" id="UP000784294">
    <property type="component" value="Unassembled WGS sequence"/>
</dbReference>